<accession>A0AAN9M4L0</accession>
<keyword evidence="1" id="KW-0812">Transmembrane</keyword>
<dbReference type="Proteomes" id="UP001374584">
    <property type="component" value="Unassembled WGS sequence"/>
</dbReference>
<comment type="caution">
    <text evidence="2">The sequence shown here is derived from an EMBL/GenBank/DDBJ whole genome shotgun (WGS) entry which is preliminary data.</text>
</comment>
<proteinExistence type="predicted"/>
<keyword evidence="1" id="KW-0472">Membrane</keyword>
<evidence type="ECO:0000256" key="1">
    <source>
        <dbReference type="SAM" id="Phobius"/>
    </source>
</evidence>
<feature type="transmembrane region" description="Helical" evidence="1">
    <location>
        <begin position="20"/>
        <end position="41"/>
    </location>
</feature>
<protein>
    <submittedName>
        <fullName evidence="2">Uncharacterized protein</fullName>
    </submittedName>
</protein>
<evidence type="ECO:0000313" key="3">
    <source>
        <dbReference type="Proteomes" id="UP001374584"/>
    </source>
</evidence>
<keyword evidence="3" id="KW-1185">Reference proteome</keyword>
<name>A0AAN9M4L0_PHACN</name>
<keyword evidence="1" id="KW-1133">Transmembrane helix</keyword>
<gene>
    <name evidence="2" type="ORF">VNO80_22684</name>
</gene>
<organism evidence="2 3">
    <name type="scientific">Phaseolus coccineus</name>
    <name type="common">Scarlet runner bean</name>
    <name type="synonym">Phaseolus multiflorus</name>
    <dbReference type="NCBI Taxonomy" id="3886"/>
    <lineage>
        <taxon>Eukaryota</taxon>
        <taxon>Viridiplantae</taxon>
        <taxon>Streptophyta</taxon>
        <taxon>Embryophyta</taxon>
        <taxon>Tracheophyta</taxon>
        <taxon>Spermatophyta</taxon>
        <taxon>Magnoliopsida</taxon>
        <taxon>eudicotyledons</taxon>
        <taxon>Gunneridae</taxon>
        <taxon>Pentapetalae</taxon>
        <taxon>rosids</taxon>
        <taxon>fabids</taxon>
        <taxon>Fabales</taxon>
        <taxon>Fabaceae</taxon>
        <taxon>Papilionoideae</taxon>
        <taxon>50 kb inversion clade</taxon>
        <taxon>NPAAA clade</taxon>
        <taxon>indigoferoid/millettioid clade</taxon>
        <taxon>Phaseoleae</taxon>
        <taxon>Phaseolus</taxon>
    </lineage>
</organism>
<dbReference type="AlphaFoldDB" id="A0AAN9M4L0"/>
<dbReference type="EMBL" id="JAYMYR010000008">
    <property type="protein sequence ID" value="KAK7348135.1"/>
    <property type="molecule type" value="Genomic_DNA"/>
</dbReference>
<evidence type="ECO:0000313" key="2">
    <source>
        <dbReference type="EMBL" id="KAK7348135.1"/>
    </source>
</evidence>
<sequence length="151" mass="16349">MCTLPPSSSFSFQPAQAPISSSYVHLTIYLAPIIASSYLVHSIMQQKFCIKLAHPFQEKKKSAAITLLAPAASFILTSYTCTSALADLGASNCVIPALTLQSTLHQKLDTTLLLVKPVLHSWQATIPSNSTCRLHFTASSSINKIKITRSD</sequence>
<reference evidence="2 3" key="1">
    <citation type="submission" date="2024-01" db="EMBL/GenBank/DDBJ databases">
        <title>The genomes of 5 underutilized Papilionoideae crops provide insights into root nodulation and disease resistanc.</title>
        <authorList>
            <person name="Jiang F."/>
        </authorList>
    </citation>
    <scope>NUCLEOTIDE SEQUENCE [LARGE SCALE GENOMIC DNA]</scope>
    <source>
        <strain evidence="2">JINMINGXINNONG_FW02</strain>
        <tissue evidence="2">Leaves</tissue>
    </source>
</reference>
<feature type="transmembrane region" description="Helical" evidence="1">
    <location>
        <begin position="62"/>
        <end position="79"/>
    </location>
</feature>